<evidence type="ECO:0000313" key="3">
    <source>
        <dbReference type="Proteomes" id="UP000012160"/>
    </source>
</evidence>
<name>M6URV8_9LEPT</name>
<evidence type="ECO:0000313" key="2">
    <source>
        <dbReference type="EMBL" id="EMO43789.1"/>
    </source>
</evidence>
<gene>
    <name evidence="2" type="ORF">LEP1GSC187_0510</name>
</gene>
<feature type="region of interest" description="Disordered" evidence="1">
    <location>
        <begin position="76"/>
        <end position="105"/>
    </location>
</feature>
<dbReference type="AlphaFoldDB" id="M6URV8"/>
<accession>M6URV8</accession>
<evidence type="ECO:0000256" key="1">
    <source>
        <dbReference type="SAM" id="MobiDB-lite"/>
    </source>
</evidence>
<comment type="caution">
    <text evidence="2">The sequence shown here is derived from an EMBL/GenBank/DDBJ whole genome shotgun (WGS) entry which is preliminary data.</text>
</comment>
<organism evidence="2 3">
    <name type="scientific">Leptospira santarosai str. ZUN179</name>
    <dbReference type="NCBI Taxonomy" id="1049985"/>
    <lineage>
        <taxon>Bacteria</taxon>
        <taxon>Pseudomonadati</taxon>
        <taxon>Spirochaetota</taxon>
        <taxon>Spirochaetia</taxon>
        <taxon>Leptospirales</taxon>
        <taxon>Leptospiraceae</taxon>
        <taxon>Leptospira</taxon>
    </lineage>
</organism>
<proteinExistence type="predicted"/>
<protein>
    <submittedName>
        <fullName evidence="2">Uncharacterized protein</fullName>
    </submittedName>
</protein>
<dbReference type="Proteomes" id="UP000012160">
    <property type="component" value="Unassembled WGS sequence"/>
</dbReference>
<dbReference type="EMBL" id="AHOQ02000048">
    <property type="protein sequence ID" value="EMO43789.1"/>
    <property type="molecule type" value="Genomic_DNA"/>
</dbReference>
<reference evidence="2 3" key="1">
    <citation type="submission" date="2013-01" db="EMBL/GenBank/DDBJ databases">
        <authorList>
            <person name="Harkins D.M."/>
            <person name="Durkin A.S."/>
            <person name="Brinkac L.M."/>
            <person name="Haft D.H."/>
            <person name="Selengut J.D."/>
            <person name="Sanka R."/>
            <person name="DePew J."/>
            <person name="Purushe J."/>
            <person name="Matthias M.A."/>
            <person name="Vinetz J.M."/>
            <person name="Sutton G.G."/>
            <person name="Nierman W.C."/>
            <person name="Fouts D.E."/>
        </authorList>
    </citation>
    <scope>NUCLEOTIDE SEQUENCE [LARGE SCALE GENOMIC DNA]</scope>
    <source>
        <strain evidence="2 3">ZUN179</strain>
    </source>
</reference>
<sequence>MPKRKSEHTKNNRPNPLLAKELSNVSEKRMLRFLLAECFRRLREARRLERDRKIVYPETTSIVRDCERLIQRLRQEAKKGKADPSVTEKTQSQTLPQRKKTGMLG</sequence>
<feature type="compositionally biased region" description="Polar residues" evidence="1">
    <location>
        <begin position="87"/>
        <end position="96"/>
    </location>
</feature>